<comment type="subcellular location">
    <subcellularLocation>
        <location evidence="7">Endomembrane system</location>
        <topology evidence="7">Single-pass membrane protein</topology>
    </subcellularLocation>
    <subcellularLocation>
        <location evidence="1 8">Membrane</location>
        <topology evidence="1 8">Single-pass type I membrane protein</topology>
    </subcellularLocation>
</comment>
<evidence type="ECO:0000313" key="13">
    <source>
        <dbReference type="Proteomes" id="UP000267029"/>
    </source>
</evidence>
<evidence type="ECO:0000313" key="12">
    <source>
        <dbReference type="EMBL" id="VDD77724.1"/>
    </source>
</evidence>
<evidence type="ECO:0000256" key="1">
    <source>
        <dbReference type="ARBA" id="ARBA00004479"/>
    </source>
</evidence>
<dbReference type="InterPro" id="IPR009038">
    <property type="entry name" value="GOLD_dom"/>
</dbReference>
<dbReference type="InterPro" id="IPR015720">
    <property type="entry name" value="Emp24-like"/>
</dbReference>
<dbReference type="SUPFAM" id="SSF101576">
    <property type="entry name" value="Supernatant protein factor (SPF), C-terminal domain"/>
    <property type="match status" value="1"/>
</dbReference>
<gene>
    <name evidence="12" type="ORF">MCOS_LOCUS3727</name>
</gene>
<dbReference type="Pfam" id="PF01105">
    <property type="entry name" value="EMP24_GP25L"/>
    <property type="match status" value="1"/>
</dbReference>
<dbReference type="GO" id="GO:0016020">
    <property type="term" value="C:membrane"/>
    <property type="evidence" value="ECO:0007669"/>
    <property type="project" value="UniProtKB-SubCell"/>
</dbReference>
<accession>A0A0R3U9X8</accession>
<reference evidence="14" key="1">
    <citation type="submission" date="2017-02" db="UniProtKB">
        <authorList>
            <consortium name="WormBaseParasite"/>
        </authorList>
    </citation>
    <scope>IDENTIFICATION</scope>
</reference>
<sequence>MRVSFSAICMYLFSFVTILVDAFPKQLTFELSGTEPFCFYEKLEKNEEYTFMFQVLKGASSDIDVVVSDINKNVVAKQSESSHETLFFSARTDGDYSFCFNNHFSPMSPKRVFFELRSKESLREEAGLQDSGPSTMIETLAETIHEHLSVSEGYQTELRAKLTADRLFAHELLHHITVWSTAVAIIIVVTVVAQISILKSFFKNKQHLYSSYNSNF</sequence>
<dbReference type="InterPro" id="IPR036598">
    <property type="entry name" value="GOLD_dom_sf"/>
</dbReference>
<keyword evidence="4 10" id="KW-0732">Signal</keyword>
<feature type="domain" description="GOLD" evidence="11">
    <location>
        <begin position="36"/>
        <end position="118"/>
    </location>
</feature>
<keyword evidence="13" id="KW-1185">Reference proteome</keyword>
<dbReference type="OrthoDB" id="62956at2759"/>
<feature type="chain" id="PRO_5043132230" evidence="10">
    <location>
        <begin position="23"/>
        <end position="216"/>
    </location>
</feature>
<dbReference type="EMBL" id="UXSR01000953">
    <property type="protein sequence ID" value="VDD77724.1"/>
    <property type="molecule type" value="Genomic_DNA"/>
</dbReference>
<comment type="similarity">
    <text evidence="2 8">Belongs to the EMP24/GP25L family.</text>
</comment>
<reference evidence="12 13" key="2">
    <citation type="submission" date="2018-10" db="EMBL/GenBank/DDBJ databases">
        <authorList>
            <consortium name="Pathogen Informatics"/>
        </authorList>
    </citation>
    <scope>NUCLEOTIDE SEQUENCE [LARGE SCALE GENOMIC DNA]</scope>
</reference>
<keyword evidence="5 9" id="KW-1133">Transmembrane helix</keyword>
<dbReference type="AlphaFoldDB" id="A0A0R3U9X8"/>
<name>A0A0R3U9X8_MESCO</name>
<organism evidence="14">
    <name type="scientific">Mesocestoides corti</name>
    <name type="common">Flatworm</name>
    <dbReference type="NCBI Taxonomy" id="53468"/>
    <lineage>
        <taxon>Eukaryota</taxon>
        <taxon>Metazoa</taxon>
        <taxon>Spiralia</taxon>
        <taxon>Lophotrochozoa</taxon>
        <taxon>Platyhelminthes</taxon>
        <taxon>Cestoda</taxon>
        <taxon>Eucestoda</taxon>
        <taxon>Cyclophyllidea</taxon>
        <taxon>Mesocestoididae</taxon>
        <taxon>Mesocestoides</taxon>
    </lineage>
</organism>
<dbReference type="PANTHER" id="PTHR22811">
    <property type="entry name" value="TRANSMEMBRANE EMP24 DOMAIN-CONTAINING PROTEIN"/>
    <property type="match status" value="1"/>
</dbReference>
<evidence type="ECO:0000256" key="10">
    <source>
        <dbReference type="SAM" id="SignalP"/>
    </source>
</evidence>
<evidence type="ECO:0000259" key="11">
    <source>
        <dbReference type="PROSITE" id="PS50866"/>
    </source>
</evidence>
<proteinExistence type="inferred from homology"/>
<evidence type="ECO:0000313" key="14">
    <source>
        <dbReference type="WBParaSite" id="MCOS_0000372601-mRNA-1"/>
    </source>
</evidence>
<feature type="transmembrane region" description="Helical" evidence="9">
    <location>
        <begin position="176"/>
        <end position="198"/>
    </location>
</feature>
<evidence type="ECO:0000256" key="4">
    <source>
        <dbReference type="ARBA" id="ARBA00022729"/>
    </source>
</evidence>
<evidence type="ECO:0000256" key="2">
    <source>
        <dbReference type="ARBA" id="ARBA00007104"/>
    </source>
</evidence>
<evidence type="ECO:0000256" key="6">
    <source>
        <dbReference type="ARBA" id="ARBA00023136"/>
    </source>
</evidence>
<feature type="signal peptide" evidence="10">
    <location>
        <begin position="1"/>
        <end position="22"/>
    </location>
</feature>
<dbReference type="GO" id="GO:0012505">
    <property type="term" value="C:endomembrane system"/>
    <property type="evidence" value="ECO:0007669"/>
    <property type="project" value="UniProtKB-SubCell"/>
</dbReference>
<dbReference type="PROSITE" id="PS50866">
    <property type="entry name" value="GOLD"/>
    <property type="match status" value="1"/>
</dbReference>
<keyword evidence="6 9" id="KW-0472">Membrane</keyword>
<dbReference type="Proteomes" id="UP000267029">
    <property type="component" value="Unassembled WGS sequence"/>
</dbReference>
<dbReference type="SMART" id="SM01190">
    <property type="entry name" value="EMP24_GP25L"/>
    <property type="match status" value="1"/>
</dbReference>
<protein>
    <submittedName>
        <fullName evidence="14">GOLD domain-containing protein</fullName>
    </submittedName>
</protein>
<evidence type="ECO:0000256" key="5">
    <source>
        <dbReference type="ARBA" id="ARBA00022989"/>
    </source>
</evidence>
<dbReference type="WBParaSite" id="MCOS_0000372601-mRNA-1">
    <property type="protein sequence ID" value="MCOS_0000372601-mRNA-1"/>
    <property type="gene ID" value="MCOS_0000372601"/>
</dbReference>
<evidence type="ECO:0000256" key="8">
    <source>
        <dbReference type="RuleBase" id="RU003827"/>
    </source>
</evidence>
<keyword evidence="3 8" id="KW-0812">Transmembrane</keyword>
<dbReference type="STRING" id="53468.A0A0R3U9X8"/>
<evidence type="ECO:0000256" key="9">
    <source>
        <dbReference type="SAM" id="Phobius"/>
    </source>
</evidence>
<evidence type="ECO:0000256" key="3">
    <source>
        <dbReference type="ARBA" id="ARBA00022692"/>
    </source>
</evidence>
<evidence type="ECO:0000256" key="7">
    <source>
        <dbReference type="ARBA" id="ARBA00037847"/>
    </source>
</evidence>